<dbReference type="VEuPathDB" id="FungiDB:MMYC01_209035"/>
<dbReference type="Pfam" id="PF12796">
    <property type="entry name" value="Ank_2"/>
    <property type="match status" value="3"/>
</dbReference>
<dbReference type="Gene3D" id="3.40.50.1820">
    <property type="entry name" value="alpha/beta hydrolase"/>
    <property type="match status" value="1"/>
</dbReference>
<organism evidence="6 7">
    <name type="scientific">Madurella mycetomatis</name>
    <dbReference type="NCBI Taxonomy" id="100816"/>
    <lineage>
        <taxon>Eukaryota</taxon>
        <taxon>Fungi</taxon>
        <taxon>Dikarya</taxon>
        <taxon>Ascomycota</taxon>
        <taxon>Pezizomycotina</taxon>
        <taxon>Sordariomycetes</taxon>
        <taxon>Sordariomycetidae</taxon>
        <taxon>Sordariales</taxon>
        <taxon>Sordariales incertae sedis</taxon>
        <taxon>Madurella</taxon>
    </lineage>
</organism>
<name>A0A175VTP1_9PEZI</name>
<dbReference type="SMART" id="SM00248">
    <property type="entry name" value="ANK"/>
    <property type="match status" value="9"/>
</dbReference>
<feature type="repeat" description="ANK" evidence="3">
    <location>
        <begin position="958"/>
        <end position="992"/>
    </location>
</feature>
<gene>
    <name evidence="6" type="ORF">MMYC01_209035</name>
</gene>
<evidence type="ECO:0000256" key="3">
    <source>
        <dbReference type="PROSITE-ProRule" id="PRU00023"/>
    </source>
</evidence>
<dbReference type="InterPro" id="IPR002110">
    <property type="entry name" value="Ankyrin_rpt"/>
</dbReference>
<dbReference type="AlphaFoldDB" id="A0A175VTP1"/>
<dbReference type="Gene3D" id="1.25.40.20">
    <property type="entry name" value="Ankyrin repeat-containing domain"/>
    <property type="match status" value="1"/>
</dbReference>
<dbReference type="SUPFAM" id="SSF48403">
    <property type="entry name" value="Ankyrin repeat"/>
    <property type="match status" value="1"/>
</dbReference>
<dbReference type="InterPro" id="IPR050663">
    <property type="entry name" value="Ankyrin-SOCS_Box"/>
</dbReference>
<protein>
    <submittedName>
        <fullName evidence="6">Ankyrin repeat domain-containing protein 50</fullName>
    </submittedName>
</protein>
<accession>A0A175VTP1</accession>
<dbReference type="PROSITE" id="PS50297">
    <property type="entry name" value="ANK_REP_REGION"/>
    <property type="match status" value="2"/>
</dbReference>
<comment type="caution">
    <text evidence="6">The sequence shown here is derived from an EMBL/GenBank/DDBJ whole genome shotgun (WGS) entry which is preliminary data.</text>
</comment>
<keyword evidence="7" id="KW-1185">Reference proteome</keyword>
<dbReference type="PANTHER" id="PTHR24193">
    <property type="entry name" value="ANKYRIN REPEAT PROTEIN"/>
    <property type="match status" value="1"/>
</dbReference>
<reference evidence="6 7" key="1">
    <citation type="journal article" date="2016" name="Genome Announc.">
        <title>Genome Sequence of Madurella mycetomatis mm55, Isolated from a Human Mycetoma Case in Sudan.</title>
        <authorList>
            <person name="Smit S."/>
            <person name="Derks M.F."/>
            <person name="Bervoets S."/>
            <person name="Fahal A."/>
            <person name="van Leeuwen W."/>
            <person name="van Belkum A."/>
            <person name="van de Sande W.W."/>
        </authorList>
    </citation>
    <scope>NUCLEOTIDE SEQUENCE [LARGE SCALE GENOMIC DNA]</scope>
    <source>
        <strain evidence="7">mm55</strain>
    </source>
</reference>
<dbReference type="InterPro" id="IPR029058">
    <property type="entry name" value="AB_hydrolase_fold"/>
</dbReference>
<sequence>MREKFRLLKKLGRRIAEGSTSEAESSEAASPVTLASPRPERFGLMSLSEPSPDDPAQYPIDIVAVHGLAGDAYTTWTHENGVLWLRDLLPCFLPGCRVFTYGYPSQVAFRTSFAQVQEYARGLVISVRDAQEDSTEALIFAHEDNGVYGRLLKSVAGVVFLGTPHKGSNAATLGTLVGRIVNTFVAATSAGFQTRLIRTDLLDYLSYDSKHLQDLGVSVRNRLADLAVVSFYESEAQYPLSVRFRRIRLPSNAIETSQGTCQWILRHPLFVSWLEKTGNALIWLTGHPGCGKTTLSLYLFKQLEASLPSHPQSNVCIFFCDDKISKQRDAKCALIGLILQLVHRHRSLIRHASKTYEMHGQSTTRSFTALWNLFIKTATDPRFGPTYVIIDGLDECDITTRSSLIESIGTFVQTMEHSITGKNSIKFVLTSRPFLAELKYSNVKISEQRIPIDEGQGGYEEDVRAFIQQKVHEMSQQRNFPSEVQDFLQRTLYSQSGQTFLWVHMVLVSLEKSPVSSRKDLQNIIARLPTGLETTYLRFLSAIPPGYEGMASKLLKLILGSSRPLSLDEINIALTIGPSYHTTKEVSMDCQIAMQHTLQGVLGPLVRVFDSKVALVHQSAKEFLLHHLGSSEELSTIRAFSAEDCTLAIASACIDYLLLDDFSEDIFNTELSPTSLTFGSSVMYENSPVSASPKPFWDEDTEDLNVGALFEEPDTLIETTRQLLVSKHAFFRYSSLHWVEHFAACETSAPIRLREAANKLLDKNTAHCSNWLQFFTAEKAATANENLSIPGSLSTTALAAYFNLHETLKSCLSSQNPFPQADKDCALFWAAEQGHSGIVETLLRAGADPNAQVSDRQTALLAASRNGHLDCVVTLLACDRTDLNIRGKSGRTALSFACGNGYVEIVKTLLRRRDCKADEGDDSGATALFWAVGGGHTQIISLLVRATPPADVNHRDKKGRTTLSWAAGDGMDDDVIGTLLKLRGIDVNAKDDRGRSPLSWAAGNGCAAAVRNLMRDRRVDKASVDNDGRNAISWASGPGHVDALRMLLKYGCPGVDDRCADGWSPLAWATQNNSPDLVETLVSTRCINLEQGDFIGRTALSWAVEYGHLEVVRALLRAGANANSSTKSGETPLATAERLGRTEIRKELIFYMESAQEQPGSQRLGP</sequence>
<dbReference type="InterPro" id="IPR036770">
    <property type="entry name" value="Ankyrin_rpt-contain_sf"/>
</dbReference>
<feature type="repeat" description="ANK" evidence="3">
    <location>
        <begin position="1095"/>
        <end position="1127"/>
    </location>
</feature>
<feature type="region of interest" description="Disordered" evidence="4">
    <location>
        <begin position="14"/>
        <end position="33"/>
    </location>
</feature>
<dbReference type="InterPro" id="IPR056884">
    <property type="entry name" value="NPHP3-like_N"/>
</dbReference>
<dbReference type="STRING" id="100816.A0A175VTP1"/>
<evidence type="ECO:0000256" key="2">
    <source>
        <dbReference type="ARBA" id="ARBA00023043"/>
    </source>
</evidence>
<evidence type="ECO:0000313" key="7">
    <source>
        <dbReference type="Proteomes" id="UP000078237"/>
    </source>
</evidence>
<feature type="domain" description="Nephrocystin 3-like N-terminal" evidence="5">
    <location>
        <begin position="259"/>
        <end position="432"/>
    </location>
</feature>
<keyword evidence="2 3" id="KW-0040">ANK repeat</keyword>
<keyword evidence="1" id="KW-0677">Repeat</keyword>
<feature type="compositionally biased region" description="Low complexity" evidence="4">
    <location>
        <begin position="17"/>
        <end position="30"/>
    </location>
</feature>
<dbReference type="GO" id="GO:0000976">
    <property type="term" value="F:transcription cis-regulatory region binding"/>
    <property type="evidence" value="ECO:0007669"/>
    <property type="project" value="TreeGrafter"/>
</dbReference>
<proteinExistence type="predicted"/>
<dbReference type="SUPFAM" id="SSF52540">
    <property type="entry name" value="P-loop containing nucleoside triphosphate hydrolases"/>
    <property type="match status" value="1"/>
</dbReference>
<evidence type="ECO:0000256" key="1">
    <source>
        <dbReference type="ARBA" id="ARBA00022737"/>
    </source>
</evidence>
<dbReference type="Gene3D" id="3.40.50.300">
    <property type="entry name" value="P-loop containing nucleotide triphosphate hydrolases"/>
    <property type="match status" value="1"/>
</dbReference>
<dbReference type="Pfam" id="PF00023">
    <property type="entry name" value="Ank"/>
    <property type="match status" value="1"/>
</dbReference>
<evidence type="ECO:0000256" key="4">
    <source>
        <dbReference type="SAM" id="MobiDB-lite"/>
    </source>
</evidence>
<feature type="repeat" description="ANK" evidence="3">
    <location>
        <begin position="822"/>
        <end position="854"/>
    </location>
</feature>
<dbReference type="SUPFAM" id="SSF53474">
    <property type="entry name" value="alpha/beta-Hydrolases"/>
    <property type="match status" value="1"/>
</dbReference>
<dbReference type="OrthoDB" id="163438at2759"/>
<dbReference type="PANTHER" id="PTHR24193:SF121">
    <property type="entry name" value="ADA2A-CONTAINING COMPLEX COMPONENT 3, ISOFORM D"/>
    <property type="match status" value="1"/>
</dbReference>
<dbReference type="EMBL" id="LCTW02000312">
    <property type="protein sequence ID" value="KXX74887.1"/>
    <property type="molecule type" value="Genomic_DNA"/>
</dbReference>
<evidence type="ECO:0000313" key="6">
    <source>
        <dbReference type="EMBL" id="KXX74887.1"/>
    </source>
</evidence>
<dbReference type="Proteomes" id="UP000078237">
    <property type="component" value="Unassembled WGS sequence"/>
</dbReference>
<dbReference type="PROSITE" id="PS50088">
    <property type="entry name" value="ANK_REPEAT"/>
    <property type="match status" value="3"/>
</dbReference>
<dbReference type="GO" id="GO:0005634">
    <property type="term" value="C:nucleus"/>
    <property type="evidence" value="ECO:0007669"/>
    <property type="project" value="TreeGrafter"/>
</dbReference>
<dbReference type="InterPro" id="IPR027417">
    <property type="entry name" value="P-loop_NTPase"/>
</dbReference>
<dbReference type="GO" id="GO:0045944">
    <property type="term" value="P:positive regulation of transcription by RNA polymerase II"/>
    <property type="evidence" value="ECO:0007669"/>
    <property type="project" value="TreeGrafter"/>
</dbReference>
<evidence type="ECO:0000259" key="5">
    <source>
        <dbReference type="Pfam" id="PF24883"/>
    </source>
</evidence>
<dbReference type="Pfam" id="PF24883">
    <property type="entry name" value="NPHP3_N"/>
    <property type="match status" value="1"/>
</dbReference>